<sequence length="22" mass="2440">MRPLGKESLTYCVTLLRYAPAG</sequence>
<gene>
    <name evidence="1" type="ORF">MES5069_440203</name>
</gene>
<dbReference type="Proteomes" id="UP001153050">
    <property type="component" value="Unassembled WGS sequence"/>
</dbReference>
<reference evidence="1 2" key="1">
    <citation type="submission" date="2022-03" db="EMBL/GenBank/DDBJ databases">
        <authorList>
            <person name="Brunel B."/>
        </authorList>
    </citation>
    <scope>NUCLEOTIDE SEQUENCE [LARGE SCALE GENOMIC DNA]</scope>
    <source>
        <strain evidence="1">STM5069sample</strain>
    </source>
</reference>
<evidence type="ECO:0000313" key="1">
    <source>
        <dbReference type="EMBL" id="CAH2404909.1"/>
    </source>
</evidence>
<protein>
    <submittedName>
        <fullName evidence="1">Uncharacterized protein</fullName>
    </submittedName>
</protein>
<evidence type="ECO:0000313" key="2">
    <source>
        <dbReference type="Proteomes" id="UP001153050"/>
    </source>
</evidence>
<dbReference type="EMBL" id="CAKXZT010000140">
    <property type="protein sequence ID" value="CAH2404909.1"/>
    <property type="molecule type" value="Genomic_DNA"/>
</dbReference>
<comment type="caution">
    <text evidence="1">The sequence shown here is derived from an EMBL/GenBank/DDBJ whole genome shotgun (WGS) entry which is preliminary data.</text>
</comment>
<keyword evidence="2" id="KW-1185">Reference proteome</keyword>
<proteinExistence type="predicted"/>
<name>A0ABM9E710_9HYPH</name>
<accession>A0ABM9E710</accession>
<organism evidence="1 2">
    <name type="scientific">Mesorhizobium escarrei</name>
    <dbReference type="NCBI Taxonomy" id="666018"/>
    <lineage>
        <taxon>Bacteria</taxon>
        <taxon>Pseudomonadati</taxon>
        <taxon>Pseudomonadota</taxon>
        <taxon>Alphaproteobacteria</taxon>
        <taxon>Hyphomicrobiales</taxon>
        <taxon>Phyllobacteriaceae</taxon>
        <taxon>Mesorhizobium</taxon>
    </lineage>
</organism>